<name>A0ABR5ZUR8_9PROT</name>
<comment type="caution">
    <text evidence="1">The sequence shown here is derived from an EMBL/GenBank/DDBJ whole genome shotgun (WGS) entry which is preliminary data.</text>
</comment>
<gene>
    <name evidence="1" type="ORF">CPA56_08835</name>
</gene>
<keyword evidence="2" id="KW-1185">Reference proteome</keyword>
<dbReference type="EMBL" id="PDLY01000006">
    <property type="protein sequence ID" value="MBA5728073.1"/>
    <property type="molecule type" value="Genomic_DNA"/>
</dbReference>
<evidence type="ECO:0000313" key="2">
    <source>
        <dbReference type="Proteomes" id="UP000765338"/>
    </source>
</evidence>
<evidence type="ECO:0000313" key="1">
    <source>
        <dbReference type="EMBL" id="MBA5728073.1"/>
    </source>
</evidence>
<accession>A0ABR5ZUR8</accession>
<proteinExistence type="predicted"/>
<sequence>MTFLSQFWPDLPGGMKGRAASWGHPAFVNVSNSEYILYESYFWIWTKPHVSWSGWKQRSSFSTNNRK</sequence>
<organism evidence="1 2">
    <name type="scientific">Bombella mellum</name>
    <dbReference type="NCBI Taxonomy" id="2039288"/>
    <lineage>
        <taxon>Bacteria</taxon>
        <taxon>Pseudomonadati</taxon>
        <taxon>Pseudomonadota</taxon>
        <taxon>Alphaproteobacteria</taxon>
        <taxon>Acetobacterales</taxon>
        <taxon>Acetobacteraceae</taxon>
        <taxon>Bombella</taxon>
    </lineage>
</organism>
<dbReference type="Proteomes" id="UP000765338">
    <property type="component" value="Unassembled WGS sequence"/>
</dbReference>
<reference evidence="1 2" key="1">
    <citation type="submission" date="2017-10" db="EMBL/GenBank/DDBJ databases">
        <authorList>
            <person name="Jakob F."/>
        </authorList>
    </citation>
    <scope>NUCLEOTIDE SEQUENCE [LARGE SCALE GENOMIC DNA]</scope>
    <source>
        <strain evidence="1 2">TMW 2.1889</strain>
    </source>
</reference>
<protein>
    <submittedName>
        <fullName evidence="1">Uncharacterized protein</fullName>
    </submittedName>
</protein>